<protein>
    <recommendedName>
        <fullName evidence="2">CBM20 domain-containing protein</fullName>
    </recommendedName>
</protein>
<dbReference type="Pfam" id="PF00686">
    <property type="entry name" value="CBM_20"/>
    <property type="match status" value="1"/>
</dbReference>
<dbReference type="Gramene" id="KCW49466">
    <property type="protein sequence ID" value="KCW49466"/>
    <property type="gene ID" value="EUGRSUZ_K02988"/>
</dbReference>
<dbReference type="EMBL" id="KK198763">
    <property type="protein sequence ID" value="KCW49466.1"/>
    <property type="molecule type" value="Genomic_DNA"/>
</dbReference>
<dbReference type="Gramene" id="KCW49465">
    <property type="protein sequence ID" value="KCW49465"/>
    <property type="gene ID" value="EUGRSUZ_K02988"/>
</dbReference>
<name>A0A059A801_EUCGR</name>
<dbReference type="CDD" id="cd05467">
    <property type="entry name" value="CBM20"/>
    <property type="match status" value="1"/>
</dbReference>
<dbReference type="PANTHER" id="PTHR15048">
    <property type="entry name" value="STARCH-BINDING DOMAIN-CONTAINING PROTEIN 1"/>
    <property type="match status" value="1"/>
</dbReference>
<dbReference type="OMA" id="FPAEMFR"/>
<proteinExistence type="predicted"/>
<dbReference type="FunCoup" id="A0A059A801">
    <property type="interactions" value="123"/>
</dbReference>
<evidence type="ECO:0000313" key="3">
    <source>
        <dbReference type="EMBL" id="KCW49465.1"/>
    </source>
</evidence>
<organism evidence="3">
    <name type="scientific">Eucalyptus grandis</name>
    <name type="common">Flooded gum</name>
    <dbReference type="NCBI Taxonomy" id="71139"/>
    <lineage>
        <taxon>Eukaryota</taxon>
        <taxon>Viridiplantae</taxon>
        <taxon>Streptophyta</taxon>
        <taxon>Embryophyta</taxon>
        <taxon>Tracheophyta</taxon>
        <taxon>Spermatophyta</taxon>
        <taxon>Magnoliopsida</taxon>
        <taxon>eudicotyledons</taxon>
        <taxon>Gunneridae</taxon>
        <taxon>Pentapetalae</taxon>
        <taxon>rosids</taxon>
        <taxon>malvids</taxon>
        <taxon>Myrtales</taxon>
        <taxon>Myrtaceae</taxon>
        <taxon>Myrtoideae</taxon>
        <taxon>Eucalypteae</taxon>
        <taxon>Eucalyptus</taxon>
    </lineage>
</organism>
<dbReference type="SUPFAM" id="SSF49452">
    <property type="entry name" value="Starch-binding domain-like"/>
    <property type="match status" value="1"/>
</dbReference>
<dbReference type="SMART" id="SM01065">
    <property type="entry name" value="CBM_2"/>
    <property type="match status" value="1"/>
</dbReference>
<dbReference type="eggNOG" id="ENOG502QU99">
    <property type="taxonomic scope" value="Eukaryota"/>
</dbReference>
<feature type="compositionally biased region" description="Polar residues" evidence="1">
    <location>
        <begin position="289"/>
        <end position="298"/>
    </location>
</feature>
<feature type="domain" description="CBM20" evidence="2">
    <location>
        <begin position="90"/>
        <end position="192"/>
    </location>
</feature>
<dbReference type="AlphaFoldDB" id="A0A059A801"/>
<dbReference type="PROSITE" id="PS51166">
    <property type="entry name" value="CBM20"/>
    <property type="match status" value="1"/>
</dbReference>
<dbReference type="GO" id="GO:2001070">
    <property type="term" value="F:starch binding"/>
    <property type="evidence" value="ECO:0007669"/>
    <property type="project" value="InterPro"/>
</dbReference>
<dbReference type="FunFam" id="2.60.40.10:FF:000552">
    <property type="entry name" value="Related to glucoamylase"/>
    <property type="match status" value="1"/>
</dbReference>
<feature type="region of interest" description="Disordered" evidence="1">
    <location>
        <begin position="289"/>
        <end position="310"/>
    </location>
</feature>
<reference evidence="3" key="1">
    <citation type="submission" date="2013-07" db="EMBL/GenBank/DDBJ databases">
        <title>The genome of Eucalyptus grandis.</title>
        <authorList>
            <person name="Schmutz J."/>
            <person name="Hayes R."/>
            <person name="Myburg A."/>
            <person name="Tuskan G."/>
            <person name="Grattapaglia D."/>
            <person name="Rokhsar D.S."/>
        </authorList>
    </citation>
    <scope>NUCLEOTIDE SEQUENCE</scope>
    <source>
        <tissue evidence="3">Leaf extractions</tissue>
    </source>
</reference>
<dbReference type="Gene3D" id="2.60.40.10">
    <property type="entry name" value="Immunoglobulins"/>
    <property type="match status" value="1"/>
</dbReference>
<dbReference type="OrthoDB" id="550577at2759"/>
<dbReference type="STRING" id="71139.A0A059A801"/>
<evidence type="ECO:0000259" key="2">
    <source>
        <dbReference type="PROSITE" id="PS51166"/>
    </source>
</evidence>
<accession>A0A059A801</accession>
<dbReference type="InterPro" id="IPR002044">
    <property type="entry name" value="CBM20"/>
</dbReference>
<feature type="region of interest" description="Disordered" evidence="1">
    <location>
        <begin position="360"/>
        <end position="400"/>
    </location>
</feature>
<dbReference type="KEGG" id="egr:104426382"/>
<dbReference type="PANTHER" id="PTHR15048:SF0">
    <property type="entry name" value="STARCH-BINDING DOMAIN-CONTAINING PROTEIN 1"/>
    <property type="match status" value="1"/>
</dbReference>
<dbReference type="InterPro" id="IPR013784">
    <property type="entry name" value="Carb-bd-like_fold"/>
</dbReference>
<dbReference type="EMBL" id="KK198763">
    <property type="protein sequence ID" value="KCW49465.1"/>
    <property type="molecule type" value="Genomic_DNA"/>
</dbReference>
<sequence>MDALAGRGSKILLNKFGDRAGACLSPVGENVVARADVRFARVQKLADFGFLRLAAAQHRLVGRITSLSSNIGHPLLQAELETAEDETTETYSSRKVHVRFQVQRECQFGEQFLVIGDDPALGSWDPSSAVPLDWSDGHIWSVELDIPIGRDIQFKFILRQRDGEIQWQPDPDRILQIWDTDKTISIYEDWENADLQKIMEEELADGLSQVEEPTHGSESLIIVENSNPSREKVMLEASNGSAFAGINDAPKENPLVEAHDDLSFSNTGAAVEEMPVALYADNILQKQEQSSNDATNNVHCEKRSGYPGEDLTMSHEVLRNNSRATVDNSTNMNFHSDLVTVDEVPVLVPGLTSLSMVLTEESNRCEEGRSNAGDASGEPDEAISSKLPEQEPGCSPSQEETALTVAEGQLDNKHKQIIHVDSKEGKTDPENLNNVLRNDIRWGRRTLQKFLATLGLQ</sequence>
<gene>
    <name evidence="3" type="ORF">EUGRSUZ_K02988</name>
</gene>
<evidence type="ECO:0000256" key="1">
    <source>
        <dbReference type="SAM" id="MobiDB-lite"/>
    </source>
</evidence>
<dbReference type="InterPro" id="IPR013783">
    <property type="entry name" value="Ig-like_fold"/>
</dbReference>